<dbReference type="Proteomes" id="UP000092498">
    <property type="component" value="Chromosome"/>
</dbReference>
<evidence type="ECO:0000256" key="5">
    <source>
        <dbReference type="SAM" id="MobiDB-lite"/>
    </source>
</evidence>
<evidence type="ECO:0000256" key="4">
    <source>
        <dbReference type="PROSITE-ProRule" id="PRU00473"/>
    </source>
</evidence>
<protein>
    <recommendedName>
        <fullName evidence="6">OmpA-like domain-containing protein</fullName>
    </recommendedName>
</protein>
<gene>
    <name evidence="7" type="ORF">ATE48_02485</name>
</gene>
<evidence type="ECO:0000313" key="8">
    <source>
        <dbReference type="Proteomes" id="UP000092498"/>
    </source>
</evidence>
<feature type="region of interest" description="Disordered" evidence="5">
    <location>
        <begin position="343"/>
        <end position="363"/>
    </location>
</feature>
<accession>A0A1B1AE83</accession>
<evidence type="ECO:0000259" key="6">
    <source>
        <dbReference type="PROSITE" id="PS51123"/>
    </source>
</evidence>
<dbReference type="Gene3D" id="3.40.1520.20">
    <property type="match status" value="1"/>
</dbReference>
<dbReference type="PROSITE" id="PS51123">
    <property type="entry name" value="OMPA_2"/>
    <property type="match status" value="1"/>
</dbReference>
<dbReference type="Gene3D" id="3.30.1330.60">
    <property type="entry name" value="OmpA-like domain"/>
    <property type="match status" value="1"/>
</dbReference>
<dbReference type="OrthoDB" id="5525824at2"/>
<evidence type="ECO:0000256" key="1">
    <source>
        <dbReference type="ARBA" id="ARBA00004442"/>
    </source>
</evidence>
<evidence type="ECO:0000313" key="7">
    <source>
        <dbReference type="EMBL" id="ANP44870.1"/>
    </source>
</evidence>
<feature type="domain" description="OmpA-like" evidence="6">
    <location>
        <begin position="258"/>
        <end position="373"/>
    </location>
</feature>
<dbReference type="KEGG" id="cbot:ATE48_02485"/>
<feature type="compositionally biased region" description="Polar residues" evidence="5">
    <location>
        <begin position="353"/>
        <end position="362"/>
    </location>
</feature>
<sequence>MISLGDPAARRRVMLLTGLGGAAIAALLGMLGPHNGAVWRLPDVLKARVTTALSAEGFPGLDVAMNGQRVLLRGIVEEEADIVAARRVALTAVGGGGMWSGGVTSVNTAGLRVGAFERPFAWSVRRDGSRVVLGGAVPSENTRTVLMTTAAQVFPNVEAVDDMHVAGGAASPLFADMAERAVRAVASLSTGEARIIDAQIVVIGDGGQSGVDAVRRALEEPPAPFRSRLAVTIDGLDVDHPELQGLDLNAGDAETCERAFDRLMERNVVTFDEGSAALAPASRGVLNALASVALRCDRFSIEVAGHTDNTGDRAMNMELSRRRADAVASYLAGQGVARARLSAHGYGPDRPRSSNTTPTGQAANRRIEFYVSG</sequence>
<dbReference type="RefSeq" id="WP_066767484.1">
    <property type="nucleotide sequence ID" value="NZ_CP013244.1"/>
</dbReference>
<dbReference type="InterPro" id="IPR006664">
    <property type="entry name" value="OMP_bac"/>
</dbReference>
<dbReference type="CDD" id="cd07185">
    <property type="entry name" value="OmpA_C-like"/>
    <property type="match status" value="1"/>
</dbReference>
<dbReference type="GO" id="GO:0009279">
    <property type="term" value="C:cell outer membrane"/>
    <property type="evidence" value="ECO:0007669"/>
    <property type="project" value="UniProtKB-SubCell"/>
</dbReference>
<name>A0A1B1AE83_9PROT</name>
<dbReference type="Pfam" id="PF00691">
    <property type="entry name" value="OmpA"/>
    <property type="match status" value="1"/>
</dbReference>
<dbReference type="InterPro" id="IPR036737">
    <property type="entry name" value="OmpA-like_sf"/>
</dbReference>
<dbReference type="STRING" id="1759059.ATE48_02485"/>
<keyword evidence="2 4" id="KW-0472">Membrane</keyword>
<dbReference type="InterPro" id="IPR006665">
    <property type="entry name" value="OmpA-like"/>
</dbReference>
<dbReference type="InterPro" id="IPR050330">
    <property type="entry name" value="Bact_OuterMem_StrucFunc"/>
</dbReference>
<dbReference type="PRINTS" id="PR01021">
    <property type="entry name" value="OMPADOMAIN"/>
</dbReference>
<dbReference type="InParanoid" id="A0A1B1AE83"/>
<evidence type="ECO:0000256" key="3">
    <source>
        <dbReference type="ARBA" id="ARBA00023237"/>
    </source>
</evidence>
<reference evidence="7 8" key="1">
    <citation type="submission" date="2015-11" db="EMBL/GenBank/DDBJ databases">
        <title>Whole-Genome Sequence of Candidatus Oderbacter manganicum from the National Park Lower Oder Valley, Germany.</title>
        <authorList>
            <person name="Braun B."/>
            <person name="Liere K."/>
            <person name="Szewzyk U."/>
        </authorList>
    </citation>
    <scope>NUCLEOTIDE SEQUENCE [LARGE SCALE GENOMIC DNA]</scope>
    <source>
        <strain evidence="7 8">OTSz_A_272</strain>
    </source>
</reference>
<keyword evidence="8" id="KW-1185">Reference proteome</keyword>
<keyword evidence="3" id="KW-0998">Cell outer membrane</keyword>
<dbReference type="PANTHER" id="PTHR30329:SF21">
    <property type="entry name" value="LIPOPROTEIN YIAD-RELATED"/>
    <property type="match status" value="1"/>
</dbReference>
<dbReference type="SUPFAM" id="SSF103088">
    <property type="entry name" value="OmpA-like"/>
    <property type="match status" value="1"/>
</dbReference>
<dbReference type="PRINTS" id="PR01023">
    <property type="entry name" value="NAFLGMOTY"/>
</dbReference>
<evidence type="ECO:0000256" key="2">
    <source>
        <dbReference type="ARBA" id="ARBA00023136"/>
    </source>
</evidence>
<dbReference type="EMBL" id="CP013244">
    <property type="protein sequence ID" value="ANP44870.1"/>
    <property type="molecule type" value="Genomic_DNA"/>
</dbReference>
<organism evidence="7 8">
    <name type="scientific">Candidatus Viadribacter manganicus</name>
    <dbReference type="NCBI Taxonomy" id="1759059"/>
    <lineage>
        <taxon>Bacteria</taxon>
        <taxon>Pseudomonadati</taxon>
        <taxon>Pseudomonadota</taxon>
        <taxon>Alphaproteobacteria</taxon>
        <taxon>Hyphomonadales</taxon>
        <taxon>Hyphomonadaceae</taxon>
        <taxon>Candidatus Viadribacter</taxon>
    </lineage>
</organism>
<dbReference type="AlphaFoldDB" id="A0A1B1AE83"/>
<proteinExistence type="predicted"/>
<comment type="subcellular location">
    <subcellularLocation>
        <location evidence="1">Cell outer membrane</location>
    </subcellularLocation>
</comment>
<dbReference type="PANTHER" id="PTHR30329">
    <property type="entry name" value="STATOR ELEMENT OF FLAGELLAR MOTOR COMPLEX"/>
    <property type="match status" value="1"/>
</dbReference>